<name>A0A2P2QB39_RHIMU</name>
<proteinExistence type="predicted"/>
<dbReference type="EMBL" id="GGEC01083653">
    <property type="protein sequence ID" value="MBX64137.1"/>
    <property type="molecule type" value="Transcribed_RNA"/>
</dbReference>
<sequence length="28" mass="2897">MTSGANSSEGFSDKPEFSPPLLVLVLSS</sequence>
<reference evidence="1" key="1">
    <citation type="submission" date="2018-02" db="EMBL/GenBank/DDBJ databases">
        <title>Rhizophora mucronata_Transcriptome.</title>
        <authorList>
            <person name="Meera S.P."/>
            <person name="Sreeshan A."/>
            <person name="Augustine A."/>
        </authorList>
    </citation>
    <scope>NUCLEOTIDE SEQUENCE</scope>
    <source>
        <tissue evidence="1">Leaf</tissue>
    </source>
</reference>
<protein>
    <submittedName>
        <fullName evidence="1">Protein ZINC INDUCED FACILITATOR 1-like isoform X2</fullName>
    </submittedName>
</protein>
<organism evidence="1">
    <name type="scientific">Rhizophora mucronata</name>
    <name type="common">Asiatic mangrove</name>
    <dbReference type="NCBI Taxonomy" id="61149"/>
    <lineage>
        <taxon>Eukaryota</taxon>
        <taxon>Viridiplantae</taxon>
        <taxon>Streptophyta</taxon>
        <taxon>Embryophyta</taxon>
        <taxon>Tracheophyta</taxon>
        <taxon>Spermatophyta</taxon>
        <taxon>Magnoliopsida</taxon>
        <taxon>eudicotyledons</taxon>
        <taxon>Gunneridae</taxon>
        <taxon>Pentapetalae</taxon>
        <taxon>rosids</taxon>
        <taxon>fabids</taxon>
        <taxon>Malpighiales</taxon>
        <taxon>Rhizophoraceae</taxon>
        <taxon>Rhizophora</taxon>
    </lineage>
</organism>
<accession>A0A2P2QB39</accession>
<evidence type="ECO:0000313" key="1">
    <source>
        <dbReference type="EMBL" id="MBX64137.1"/>
    </source>
</evidence>
<dbReference type="AlphaFoldDB" id="A0A2P2QB39"/>